<dbReference type="InterPro" id="IPR000515">
    <property type="entry name" value="MetI-like"/>
</dbReference>
<dbReference type="InterPro" id="IPR035906">
    <property type="entry name" value="MetI-like_sf"/>
</dbReference>
<keyword evidence="11" id="KW-0997">Cell inner membrane</keyword>
<dbReference type="GO" id="GO:0005886">
    <property type="term" value="C:plasma membrane"/>
    <property type="evidence" value="ECO:0007669"/>
    <property type="project" value="UniProtKB-SubCell"/>
</dbReference>
<evidence type="ECO:0000256" key="6">
    <source>
        <dbReference type="ARBA" id="ARBA00022505"/>
    </source>
</evidence>
<dbReference type="RefSeq" id="WP_160178121.1">
    <property type="nucleotide sequence ID" value="NZ_CP047656.1"/>
</dbReference>
<dbReference type="Gene3D" id="1.10.3720.10">
    <property type="entry name" value="MetI-like"/>
    <property type="match status" value="1"/>
</dbReference>
<comment type="similarity">
    <text evidence="3 11">Belongs to the binding-protein-dependent transport system permease family. CysTW subfamily.</text>
</comment>
<evidence type="ECO:0000256" key="1">
    <source>
        <dbReference type="ARBA" id="ARBA00002949"/>
    </source>
</evidence>
<dbReference type="OrthoDB" id="9795403at2"/>
<evidence type="ECO:0000256" key="4">
    <source>
        <dbReference type="ARBA" id="ARBA00022448"/>
    </source>
</evidence>
<evidence type="ECO:0000256" key="5">
    <source>
        <dbReference type="ARBA" id="ARBA00022475"/>
    </source>
</evidence>
<feature type="transmembrane region" description="Helical" evidence="10">
    <location>
        <begin position="93"/>
        <end position="111"/>
    </location>
</feature>
<comment type="function">
    <text evidence="1 11">Part of the binding-protein-dependent transport system for molybdenum; probably responsible for the translocation of the substrate across the membrane.</text>
</comment>
<evidence type="ECO:0000256" key="3">
    <source>
        <dbReference type="ARBA" id="ARBA00007069"/>
    </source>
</evidence>
<keyword evidence="4 10" id="KW-0813">Transport</keyword>
<dbReference type="KEGG" id="pmes:FX988_00419"/>
<evidence type="ECO:0000256" key="8">
    <source>
        <dbReference type="ARBA" id="ARBA00022989"/>
    </source>
</evidence>
<sequence length="230" mass="25526">MLSDLFANEIWLATLLTLKLATSTTLILLIISIPLGWWLSQSSNRLKPAIEACITIPLVLPPTVLGFYLLVLFSPQHPLGAAWVSMFDATLVFSFYGLLFGSILYSLPFMVQPIRDAFIKIDKDLLDASRTLGANRLQTFRWIILPLSKHGITTGCILAFAHTIGEFGVVLLIGGNIESETRVLSILLYDLIETNQMEEANQVATVLVCFAFTVLLTLSLVRKRENTTLL</sequence>
<feature type="transmembrane region" description="Helical" evidence="10">
    <location>
        <begin position="52"/>
        <end position="73"/>
    </location>
</feature>
<feature type="transmembrane region" description="Helical" evidence="10">
    <location>
        <begin position="203"/>
        <end position="221"/>
    </location>
</feature>
<keyword evidence="6 11" id="KW-0500">Molybdenum</keyword>
<keyword evidence="9 10" id="KW-0472">Membrane</keyword>
<feature type="transmembrane region" description="Helical" evidence="10">
    <location>
        <begin position="151"/>
        <end position="174"/>
    </location>
</feature>
<organism evidence="13 14">
    <name type="scientific">Paraglaciecola mesophila</name>
    <dbReference type="NCBI Taxonomy" id="197222"/>
    <lineage>
        <taxon>Bacteria</taxon>
        <taxon>Pseudomonadati</taxon>
        <taxon>Pseudomonadota</taxon>
        <taxon>Gammaproteobacteria</taxon>
        <taxon>Alteromonadales</taxon>
        <taxon>Alteromonadaceae</taxon>
        <taxon>Paraglaciecola</taxon>
    </lineage>
</organism>
<evidence type="ECO:0000256" key="11">
    <source>
        <dbReference type="RuleBase" id="RU365097"/>
    </source>
</evidence>
<dbReference type="EMBL" id="CP047656">
    <property type="protein sequence ID" value="QHJ10207.1"/>
    <property type="molecule type" value="Genomic_DNA"/>
</dbReference>
<evidence type="ECO:0000256" key="7">
    <source>
        <dbReference type="ARBA" id="ARBA00022692"/>
    </source>
</evidence>
<evidence type="ECO:0000256" key="2">
    <source>
        <dbReference type="ARBA" id="ARBA00004651"/>
    </source>
</evidence>
<dbReference type="PANTHER" id="PTHR30183">
    <property type="entry name" value="MOLYBDENUM TRANSPORT SYSTEM PERMEASE PROTEIN MODB"/>
    <property type="match status" value="1"/>
</dbReference>
<dbReference type="Proteomes" id="UP000464524">
    <property type="component" value="Chromosome"/>
</dbReference>
<feature type="transmembrane region" description="Helical" evidence="10">
    <location>
        <begin position="20"/>
        <end position="40"/>
    </location>
</feature>
<dbReference type="SUPFAM" id="SSF161098">
    <property type="entry name" value="MetI-like"/>
    <property type="match status" value="1"/>
</dbReference>
<keyword evidence="8 10" id="KW-1133">Transmembrane helix</keyword>
<keyword evidence="14" id="KW-1185">Reference proteome</keyword>
<feature type="domain" description="ABC transmembrane type-1" evidence="12">
    <location>
        <begin position="14"/>
        <end position="220"/>
    </location>
</feature>
<reference evidence="13 14" key="1">
    <citation type="submission" date="2019-12" db="EMBL/GenBank/DDBJ databases">
        <title>Genome sequencing and assembly of endphytes of Porphyra tenera.</title>
        <authorList>
            <person name="Park J.M."/>
            <person name="Shin R."/>
            <person name="Jo S.H."/>
        </authorList>
    </citation>
    <scope>NUCLEOTIDE SEQUENCE [LARGE SCALE GENOMIC DNA]</scope>
    <source>
        <strain evidence="13 14">GPM4</strain>
    </source>
</reference>
<proteinExistence type="inferred from homology"/>
<dbReference type="AlphaFoldDB" id="A0A857JH02"/>
<evidence type="ECO:0000256" key="10">
    <source>
        <dbReference type="RuleBase" id="RU363032"/>
    </source>
</evidence>
<evidence type="ECO:0000259" key="12">
    <source>
        <dbReference type="PROSITE" id="PS50928"/>
    </source>
</evidence>
<dbReference type="InterPro" id="IPR011867">
    <property type="entry name" value="ModB_ABC"/>
</dbReference>
<dbReference type="PANTHER" id="PTHR30183:SF8">
    <property type="entry name" value="MOLYBDENUM TRANSPORT SYSTEM PERMEASE"/>
    <property type="match status" value="1"/>
</dbReference>
<name>A0A857JH02_9ALTE</name>
<comment type="subcellular location">
    <subcellularLocation>
        <location evidence="11">Cell inner membrane</location>
        <topology evidence="11">Multi-pass membrane protein</topology>
    </subcellularLocation>
    <subcellularLocation>
        <location evidence="2 10">Cell membrane</location>
        <topology evidence="2 10">Multi-pass membrane protein</topology>
    </subcellularLocation>
</comment>
<keyword evidence="7 10" id="KW-0812">Transmembrane</keyword>
<evidence type="ECO:0000313" key="13">
    <source>
        <dbReference type="EMBL" id="QHJ10207.1"/>
    </source>
</evidence>
<keyword evidence="5" id="KW-1003">Cell membrane</keyword>
<dbReference type="CDD" id="cd06261">
    <property type="entry name" value="TM_PBP2"/>
    <property type="match status" value="1"/>
</dbReference>
<evidence type="ECO:0000313" key="14">
    <source>
        <dbReference type="Proteomes" id="UP000464524"/>
    </source>
</evidence>
<dbReference type="NCBIfam" id="TIGR02141">
    <property type="entry name" value="modB_ABC"/>
    <property type="match status" value="1"/>
</dbReference>
<protein>
    <recommendedName>
        <fullName evidence="11">Molybdenum transport system permease</fullName>
    </recommendedName>
</protein>
<dbReference type="Pfam" id="PF00528">
    <property type="entry name" value="BPD_transp_1"/>
    <property type="match status" value="1"/>
</dbReference>
<evidence type="ECO:0000256" key="9">
    <source>
        <dbReference type="ARBA" id="ARBA00023136"/>
    </source>
</evidence>
<dbReference type="PROSITE" id="PS50928">
    <property type="entry name" value="ABC_TM1"/>
    <property type="match status" value="1"/>
</dbReference>
<gene>
    <name evidence="13" type="ORF">FX988_00419</name>
</gene>
<dbReference type="GO" id="GO:0015098">
    <property type="term" value="F:molybdate ion transmembrane transporter activity"/>
    <property type="evidence" value="ECO:0007669"/>
    <property type="project" value="UniProtKB-UniRule"/>
</dbReference>
<accession>A0A857JH02</accession>